<dbReference type="PIRSF" id="PIRSF016839">
    <property type="entry name" value="PhP"/>
    <property type="match status" value="1"/>
</dbReference>
<evidence type="ECO:0000256" key="4">
    <source>
        <dbReference type="PROSITE-ProRule" id="PRU00679"/>
    </source>
</evidence>
<dbReference type="Proteomes" id="UP000176005">
    <property type="component" value="Unassembled WGS sequence"/>
</dbReference>
<dbReference type="PANTHER" id="PTHR10819">
    <property type="entry name" value="PHOSPHOTRIESTERASE-RELATED"/>
    <property type="match status" value="1"/>
</dbReference>
<feature type="binding site" evidence="3">
    <location>
        <position position="29"/>
    </location>
    <ligand>
        <name>a divalent metal cation</name>
        <dbReference type="ChEBI" id="CHEBI:60240"/>
        <label>1</label>
    </ligand>
</feature>
<comment type="caution">
    <text evidence="4">Lacks conserved residue(s) required for the propagation of feature annotation.</text>
</comment>
<evidence type="ECO:0000313" key="6">
    <source>
        <dbReference type="EMBL" id="OEV08310.1"/>
    </source>
</evidence>
<proteinExistence type="inferred from homology"/>
<reference evidence="6 7" key="1">
    <citation type="journal article" date="2016" name="Front. Microbiol.">
        <title>Comparative Genomics Analysis of Streptomyces Species Reveals Their Adaptation to the Marine Environment and Their Diversity at the Genomic Level.</title>
        <authorList>
            <person name="Tian X."/>
            <person name="Zhang Z."/>
            <person name="Yang T."/>
            <person name="Chen M."/>
            <person name="Li J."/>
            <person name="Chen F."/>
            <person name="Yang J."/>
            <person name="Li W."/>
            <person name="Zhang B."/>
            <person name="Zhang Z."/>
            <person name="Wu J."/>
            <person name="Zhang C."/>
            <person name="Long L."/>
            <person name="Xiao J."/>
        </authorList>
    </citation>
    <scope>NUCLEOTIDE SEQUENCE [LARGE SCALE GENOMIC DNA]</scope>
    <source>
        <strain evidence="6 7">SCSIO 10429</strain>
    </source>
</reference>
<dbReference type="GO" id="GO:0016787">
    <property type="term" value="F:hydrolase activity"/>
    <property type="evidence" value="ECO:0007669"/>
    <property type="project" value="UniProtKB-KW"/>
</dbReference>
<dbReference type="Pfam" id="PF02126">
    <property type="entry name" value="PTE"/>
    <property type="match status" value="1"/>
</dbReference>
<accession>A0A1E7KWJ4</accession>
<evidence type="ECO:0000313" key="7">
    <source>
        <dbReference type="Proteomes" id="UP000176005"/>
    </source>
</evidence>
<keyword evidence="7" id="KW-1185">Reference proteome</keyword>
<name>A0A1E7KWJ4_9ACTN</name>
<feature type="binding site" evidence="3">
    <location>
        <position position="158"/>
    </location>
    <ligand>
        <name>a divalent metal cation</name>
        <dbReference type="ChEBI" id="CHEBI:60240"/>
        <label>1</label>
    </ligand>
</feature>
<dbReference type="AlphaFoldDB" id="A0A1E7KWJ4"/>
<keyword evidence="2" id="KW-0378">Hydrolase</keyword>
<dbReference type="PROSITE" id="PS51347">
    <property type="entry name" value="PHOSPHOTRIESTERASE_2"/>
    <property type="match status" value="1"/>
</dbReference>
<protein>
    <submittedName>
        <fullName evidence="6">Phosphotriesterase</fullName>
    </submittedName>
</protein>
<feature type="binding site" evidence="3">
    <location>
        <position position="158"/>
    </location>
    <ligand>
        <name>a divalent metal cation</name>
        <dbReference type="ChEBI" id="CHEBI:60240"/>
        <label>2</label>
    </ligand>
</feature>
<evidence type="ECO:0000256" key="3">
    <source>
        <dbReference type="PIRSR" id="PIRSR601559-52"/>
    </source>
</evidence>
<feature type="compositionally biased region" description="Gly residues" evidence="5">
    <location>
        <begin position="131"/>
        <end position="148"/>
    </location>
</feature>
<dbReference type="PATRIC" id="fig|518642.10.peg.6228"/>
<keyword evidence="1 3" id="KW-0479">Metal-binding</keyword>
<comment type="cofactor">
    <cofactor evidence="3">
        <name>a divalent metal cation</name>
        <dbReference type="ChEBI" id="CHEBI:60240"/>
    </cofactor>
    <text evidence="3">Binds 2 divalent metal cations per subunit.</text>
</comment>
<dbReference type="EMBL" id="LJGW01000430">
    <property type="protein sequence ID" value="OEV08310.1"/>
    <property type="molecule type" value="Genomic_DNA"/>
</dbReference>
<dbReference type="InterPro" id="IPR032466">
    <property type="entry name" value="Metal_Hydrolase"/>
</dbReference>
<gene>
    <name evidence="6" type="ORF">AN218_27020</name>
</gene>
<dbReference type="PANTHER" id="PTHR10819:SF3">
    <property type="entry name" value="PHOSPHOTRIESTERASE-RELATED PROTEIN"/>
    <property type="match status" value="1"/>
</dbReference>
<comment type="caution">
    <text evidence="6">The sequence shown here is derived from an EMBL/GenBank/DDBJ whole genome shotgun (WGS) entry which is preliminary data.</text>
</comment>
<feature type="binding site" evidence="3">
    <location>
        <position position="191"/>
    </location>
    <ligand>
        <name>a divalent metal cation</name>
        <dbReference type="ChEBI" id="CHEBI:60240"/>
        <label>2</label>
    </ligand>
</feature>
<evidence type="ECO:0000256" key="1">
    <source>
        <dbReference type="ARBA" id="ARBA00022723"/>
    </source>
</evidence>
<dbReference type="InterPro" id="IPR001559">
    <property type="entry name" value="Phosphotriesterase"/>
</dbReference>
<dbReference type="Gene3D" id="3.20.20.140">
    <property type="entry name" value="Metal-dependent hydrolases"/>
    <property type="match status" value="1"/>
</dbReference>
<comment type="similarity">
    <text evidence="4">Belongs to the metallo-dependent hydrolases superfamily. Phosphotriesterase family.</text>
</comment>
<dbReference type="GO" id="GO:0008270">
    <property type="term" value="F:zinc ion binding"/>
    <property type="evidence" value="ECO:0007669"/>
    <property type="project" value="InterPro"/>
</dbReference>
<feature type="region of interest" description="Disordered" evidence="5">
    <location>
        <begin position="325"/>
        <end position="346"/>
    </location>
</feature>
<organism evidence="6 7">
    <name type="scientific">Streptomyces nanshensis</name>
    <dbReference type="NCBI Taxonomy" id="518642"/>
    <lineage>
        <taxon>Bacteria</taxon>
        <taxon>Bacillati</taxon>
        <taxon>Actinomycetota</taxon>
        <taxon>Actinomycetes</taxon>
        <taxon>Kitasatosporales</taxon>
        <taxon>Streptomycetaceae</taxon>
        <taxon>Streptomyces</taxon>
    </lineage>
</organism>
<dbReference type="SUPFAM" id="SSF51556">
    <property type="entry name" value="Metallo-dependent hydrolases"/>
    <property type="match status" value="1"/>
</dbReference>
<feature type="binding site" evidence="3">
    <location>
        <position position="276"/>
    </location>
    <ligand>
        <name>a divalent metal cation</name>
        <dbReference type="ChEBI" id="CHEBI:60240"/>
        <label>1</label>
    </ligand>
</feature>
<sequence length="346" mass="35455">MDERSPARCLRTVTGALPPARVRGPVLAHEHLALDLSRGGDTAAVLDGRHRAAVTGELAALREEFGLALVVELTCRGMGRDVRALARIARESGVAVVAGTGWYYERFHPAEAAAASAEELAGELVREIGADGDGSGAETSGTGGGIDGTGVRPGVIGEAGSGGDAPSAAEVRTLTAAALAARATGLSVATHAQLGRGGPAQLELLTAAGLPPYRVSIGHQDLLDDPGVHRELASAGAYVAFDTVGKENYRSDGARLRALLALLEAGHAKRALLSCDISRYGYLTAEGGTGYGHLFRSFLPRLRAAGADEDTIDLLTRRNPLRFLTGGAGDATAESAAGSPADPEEP</sequence>
<feature type="region of interest" description="Disordered" evidence="5">
    <location>
        <begin position="131"/>
        <end position="152"/>
    </location>
</feature>
<dbReference type="RefSeq" id="WP_070019740.1">
    <property type="nucleotide sequence ID" value="NZ_LJGW01000430.1"/>
</dbReference>
<evidence type="ECO:0000256" key="5">
    <source>
        <dbReference type="SAM" id="MobiDB-lite"/>
    </source>
</evidence>
<feature type="binding site" evidence="3">
    <location>
        <position position="219"/>
    </location>
    <ligand>
        <name>a divalent metal cation</name>
        <dbReference type="ChEBI" id="CHEBI:60240"/>
        <label>2</label>
    </ligand>
</feature>
<feature type="binding site" evidence="3">
    <location>
        <position position="31"/>
    </location>
    <ligand>
        <name>a divalent metal cation</name>
        <dbReference type="ChEBI" id="CHEBI:60240"/>
        <label>1</label>
    </ligand>
</feature>
<evidence type="ECO:0000256" key="2">
    <source>
        <dbReference type="ARBA" id="ARBA00022801"/>
    </source>
</evidence>